<dbReference type="Proteomes" id="UP000199118">
    <property type="component" value="Unassembled WGS sequence"/>
</dbReference>
<dbReference type="OrthoDB" id="7874847at2"/>
<organism evidence="1 2">
    <name type="scientific">Albimonas donghaensis</name>
    <dbReference type="NCBI Taxonomy" id="356660"/>
    <lineage>
        <taxon>Bacteria</taxon>
        <taxon>Pseudomonadati</taxon>
        <taxon>Pseudomonadota</taxon>
        <taxon>Alphaproteobacteria</taxon>
        <taxon>Rhodobacterales</taxon>
        <taxon>Paracoccaceae</taxon>
        <taxon>Albimonas</taxon>
    </lineage>
</organism>
<keyword evidence="2" id="KW-1185">Reference proteome</keyword>
<dbReference type="EMBL" id="FNMZ01000012">
    <property type="protein sequence ID" value="SDX89736.1"/>
    <property type="molecule type" value="Genomic_DNA"/>
</dbReference>
<evidence type="ECO:0000313" key="2">
    <source>
        <dbReference type="Proteomes" id="UP000199118"/>
    </source>
</evidence>
<dbReference type="STRING" id="356660.SAMN05444336_11292"/>
<sequence>MKSDLMDVAVLYQHRTLRAVCVRQTLDGEDLWFPRAQVEIYPADPLMRGEPITLTGPAALLKSKGIA</sequence>
<proteinExistence type="predicted"/>
<protein>
    <submittedName>
        <fullName evidence="1">Uncharacterized protein</fullName>
    </submittedName>
</protein>
<gene>
    <name evidence="1" type="ORF">SAMN05444336_11292</name>
</gene>
<dbReference type="RefSeq" id="WP_092685252.1">
    <property type="nucleotide sequence ID" value="NZ_FNMZ01000012.1"/>
</dbReference>
<evidence type="ECO:0000313" key="1">
    <source>
        <dbReference type="EMBL" id="SDX89736.1"/>
    </source>
</evidence>
<name>A0A1H3FFJ8_9RHOB</name>
<reference evidence="1 2" key="1">
    <citation type="submission" date="2016-10" db="EMBL/GenBank/DDBJ databases">
        <authorList>
            <person name="de Groot N.N."/>
        </authorList>
    </citation>
    <scope>NUCLEOTIDE SEQUENCE [LARGE SCALE GENOMIC DNA]</scope>
    <source>
        <strain evidence="1 2">DSM 17890</strain>
    </source>
</reference>
<dbReference type="AlphaFoldDB" id="A0A1H3FFJ8"/>
<accession>A0A1H3FFJ8</accession>